<evidence type="ECO:0000256" key="6">
    <source>
        <dbReference type="ARBA" id="ARBA00023152"/>
    </source>
</evidence>
<reference evidence="10 11" key="1">
    <citation type="submission" date="2019-01" db="EMBL/GenBank/DDBJ databases">
        <authorList>
            <person name="Chen W.-M."/>
        </authorList>
    </citation>
    <scope>NUCLEOTIDE SEQUENCE [LARGE SCALE GENOMIC DNA]</scope>
    <source>
        <strain evidence="10 11">KYPC3</strain>
    </source>
</reference>
<comment type="similarity">
    <text evidence="3 8 9">Belongs to the triosephosphate isomerase family.</text>
</comment>
<dbReference type="InterPro" id="IPR035990">
    <property type="entry name" value="TIM_sf"/>
</dbReference>
<comment type="pathway">
    <text evidence="8 9">Carbohydrate biosynthesis; gluconeogenesis.</text>
</comment>
<feature type="active site" description="Electrophile" evidence="8">
    <location>
        <position position="92"/>
    </location>
</feature>
<feature type="active site" description="Proton acceptor" evidence="8">
    <location>
        <position position="163"/>
    </location>
</feature>
<comment type="subunit">
    <text evidence="8 9">Homodimer.</text>
</comment>
<evidence type="ECO:0000256" key="5">
    <source>
        <dbReference type="ARBA" id="ARBA00022490"/>
    </source>
</evidence>
<name>A0A437QS40_9GAMM</name>
<dbReference type="GO" id="GO:0004807">
    <property type="term" value="F:triose-phosphate isomerase activity"/>
    <property type="evidence" value="ECO:0007669"/>
    <property type="project" value="UniProtKB-UniRule"/>
</dbReference>
<dbReference type="OrthoDB" id="9809429at2"/>
<evidence type="ECO:0000313" key="11">
    <source>
        <dbReference type="Proteomes" id="UP000283077"/>
    </source>
</evidence>
<gene>
    <name evidence="8" type="primary">tpiA</name>
    <name evidence="10" type="ORF">EOE67_10530</name>
</gene>
<dbReference type="Proteomes" id="UP000283077">
    <property type="component" value="Unassembled WGS sequence"/>
</dbReference>
<dbReference type="EMBL" id="SACS01000010">
    <property type="protein sequence ID" value="RVU37317.1"/>
    <property type="molecule type" value="Genomic_DNA"/>
</dbReference>
<evidence type="ECO:0000256" key="4">
    <source>
        <dbReference type="ARBA" id="ARBA00022432"/>
    </source>
</evidence>
<feature type="binding site" evidence="8">
    <location>
        <position position="169"/>
    </location>
    <ligand>
        <name>substrate</name>
    </ligand>
</feature>
<protein>
    <recommendedName>
        <fullName evidence="8 9">Triosephosphate isomerase</fullName>
        <shortName evidence="8">TIM</shortName>
        <shortName evidence="8">TPI</shortName>
        <ecNumber evidence="8 9">5.3.1.1</ecNumber>
    </recommendedName>
    <alternativeName>
        <fullName evidence="8">Triose-phosphate isomerase</fullName>
    </alternativeName>
</protein>
<evidence type="ECO:0000313" key="10">
    <source>
        <dbReference type="EMBL" id="RVU37317.1"/>
    </source>
</evidence>
<dbReference type="PROSITE" id="PS00171">
    <property type="entry name" value="TIM_1"/>
    <property type="match status" value="1"/>
</dbReference>
<evidence type="ECO:0000256" key="7">
    <source>
        <dbReference type="ARBA" id="ARBA00023235"/>
    </source>
</evidence>
<dbReference type="InterPro" id="IPR020861">
    <property type="entry name" value="Triosephosphate_isomerase_AS"/>
</dbReference>
<dbReference type="GO" id="GO:0006094">
    <property type="term" value="P:gluconeogenesis"/>
    <property type="evidence" value="ECO:0007669"/>
    <property type="project" value="UniProtKB-UniRule"/>
</dbReference>
<dbReference type="HAMAP" id="MF_00147_B">
    <property type="entry name" value="TIM_B"/>
    <property type="match status" value="1"/>
</dbReference>
<dbReference type="PANTHER" id="PTHR21139:SF42">
    <property type="entry name" value="TRIOSEPHOSPHATE ISOMERASE"/>
    <property type="match status" value="1"/>
</dbReference>
<dbReference type="PROSITE" id="PS51440">
    <property type="entry name" value="TIM_2"/>
    <property type="match status" value="1"/>
</dbReference>
<evidence type="ECO:0000256" key="8">
    <source>
        <dbReference type="HAMAP-Rule" id="MF_00147"/>
    </source>
</evidence>
<evidence type="ECO:0000256" key="3">
    <source>
        <dbReference type="ARBA" id="ARBA00007422"/>
    </source>
</evidence>
<comment type="catalytic activity">
    <reaction evidence="8 9">
        <text>D-glyceraldehyde 3-phosphate = dihydroxyacetone phosphate</text>
        <dbReference type="Rhea" id="RHEA:18585"/>
        <dbReference type="ChEBI" id="CHEBI:57642"/>
        <dbReference type="ChEBI" id="CHEBI:59776"/>
        <dbReference type="EC" id="5.3.1.1"/>
    </reaction>
</comment>
<comment type="caution">
    <text evidence="10">The sequence shown here is derived from an EMBL/GenBank/DDBJ whole genome shotgun (WGS) entry which is preliminary data.</text>
</comment>
<dbReference type="EC" id="5.3.1.1" evidence="8 9"/>
<dbReference type="GO" id="GO:0019563">
    <property type="term" value="P:glycerol catabolic process"/>
    <property type="evidence" value="ECO:0007669"/>
    <property type="project" value="TreeGrafter"/>
</dbReference>
<dbReference type="NCBIfam" id="TIGR00419">
    <property type="entry name" value="tim"/>
    <property type="match status" value="1"/>
</dbReference>
<dbReference type="UniPathway" id="UPA00109">
    <property type="reaction ID" value="UER00189"/>
</dbReference>
<sequence length="248" mass="26464">MTQRRPLIAANWKMNGSCELAVQCCETLSQLPASNTEILICPPVIFLNDFPKSDRYQLGAQNVSSEVSGAFTGEISADMLAAAGASYVIIGHSERRALFGDTDTLVLAKTKRAIAAKMTPIVCFGETLTERQQEKTMQVLAQHLDAVYAAHPELLQHSVIAYEPIWAIGTGETASPAQAQAVHAFIRTYLKKYDDAAASKVRIIYGGSVNAENCAALFAQPDIDGGLVGGASLKPAEFAAICLSAQDS</sequence>
<comment type="pathway">
    <text evidence="1 8 9">Carbohydrate degradation; glycolysis; D-glyceraldehyde 3-phosphate from glycerone phosphate: step 1/1.</text>
</comment>
<dbReference type="InterPro" id="IPR022896">
    <property type="entry name" value="TrioseP_Isoase_bac/euk"/>
</dbReference>
<dbReference type="Gene3D" id="3.20.20.70">
    <property type="entry name" value="Aldolase class I"/>
    <property type="match status" value="1"/>
</dbReference>
<comment type="function">
    <text evidence="8">Involved in the gluconeogenesis. Catalyzes stereospecifically the conversion of dihydroxyacetone phosphate (DHAP) to D-glyceraldehyde-3-phosphate (G3P).</text>
</comment>
<evidence type="ECO:0000256" key="2">
    <source>
        <dbReference type="ARBA" id="ARBA00004939"/>
    </source>
</evidence>
<keyword evidence="7 8" id="KW-0413">Isomerase</keyword>
<comment type="pathway">
    <text evidence="2">Carbohydrate metabolism; erythritol degradation.</text>
</comment>
<dbReference type="InterPro" id="IPR000652">
    <property type="entry name" value="Triosephosphate_isomerase"/>
</dbReference>
<feature type="binding site" evidence="8">
    <location>
        <position position="208"/>
    </location>
    <ligand>
        <name>substrate</name>
    </ligand>
</feature>
<keyword evidence="5 8" id="KW-0963">Cytoplasm</keyword>
<dbReference type="AlphaFoldDB" id="A0A437QS40"/>
<dbReference type="GO" id="GO:0006096">
    <property type="term" value="P:glycolytic process"/>
    <property type="evidence" value="ECO:0007669"/>
    <property type="project" value="UniProtKB-UniRule"/>
</dbReference>
<dbReference type="InterPro" id="IPR013785">
    <property type="entry name" value="Aldolase_TIM"/>
</dbReference>
<evidence type="ECO:0000256" key="9">
    <source>
        <dbReference type="RuleBase" id="RU363013"/>
    </source>
</evidence>
<keyword evidence="11" id="KW-1185">Reference proteome</keyword>
<dbReference type="FunFam" id="3.20.20.70:FF:000016">
    <property type="entry name" value="Triosephosphate isomerase"/>
    <property type="match status" value="1"/>
</dbReference>
<dbReference type="SUPFAM" id="SSF51351">
    <property type="entry name" value="Triosephosphate isomerase (TIM)"/>
    <property type="match status" value="1"/>
</dbReference>
<dbReference type="GO" id="GO:0046166">
    <property type="term" value="P:glyceraldehyde-3-phosphate biosynthetic process"/>
    <property type="evidence" value="ECO:0007669"/>
    <property type="project" value="TreeGrafter"/>
</dbReference>
<proteinExistence type="inferred from homology"/>
<comment type="subcellular location">
    <subcellularLocation>
        <location evidence="8 9">Cytoplasm</location>
    </subcellularLocation>
</comment>
<dbReference type="CDD" id="cd00311">
    <property type="entry name" value="TIM"/>
    <property type="match status" value="1"/>
</dbReference>
<keyword evidence="6 8" id="KW-0324">Glycolysis</keyword>
<dbReference type="Pfam" id="PF00121">
    <property type="entry name" value="TIM"/>
    <property type="match status" value="1"/>
</dbReference>
<dbReference type="RefSeq" id="WP_127699048.1">
    <property type="nucleotide sequence ID" value="NZ_SACS01000010.1"/>
</dbReference>
<keyword evidence="4 8" id="KW-0312">Gluconeogenesis</keyword>
<dbReference type="GO" id="GO:0005829">
    <property type="term" value="C:cytosol"/>
    <property type="evidence" value="ECO:0007669"/>
    <property type="project" value="TreeGrafter"/>
</dbReference>
<evidence type="ECO:0000256" key="1">
    <source>
        <dbReference type="ARBA" id="ARBA00004680"/>
    </source>
</evidence>
<accession>A0A437QS40</accession>
<dbReference type="UniPathway" id="UPA00138"/>
<feature type="binding site" evidence="8">
    <location>
        <begin position="229"/>
        <end position="230"/>
    </location>
    <ligand>
        <name>substrate</name>
    </ligand>
</feature>
<feature type="binding site" evidence="8">
    <location>
        <begin position="11"/>
        <end position="13"/>
    </location>
    <ligand>
        <name>substrate</name>
    </ligand>
</feature>
<dbReference type="PANTHER" id="PTHR21139">
    <property type="entry name" value="TRIOSEPHOSPHATE ISOMERASE"/>
    <property type="match status" value="1"/>
</dbReference>
<organism evidence="10 11">
    <name type="scientific">Rheinheimera riviphila</name>
    <dbReference type="NCBI Taxonomy" id="1834037"/>
    <lineage>
        <taxon>Bacteria</taxon>
        <taxon>Pseudomonadati</taxon>
        <taxon>Pseudomonadota</taxon>
        <taxon>Gammaproteobacteria</taxon>
        <taxon>Chromatiales</taxon>
        <taxon>Chromatiaceae</taxon>
        <taxon>Rheinheimera</taxon>
    </lineage>
</organism>